<dbReference type="Gene3D" id="3.30.70.100">
    <property type="match status" value="2"/>
</dbReference>
<dbReference type="STRING" id="1306406.J116_022160"/>
<evidence type="ECO:0000256" key="1">
    <source>
        <dbReference type="SAM" id="MobiDB-lite"/>
    </source>
</evidence>
<keyword evidence="2" id="KW-0503">Monooxygenase</keyword>
<feature type="region of interest" description="Disordered" evidence="1">
    <location>
        <begin position="1"/>
        <end position="24"/>
    </location>
</feature>
<dbReference type="SUPFAM" id="SSF54909">
    <property type="entry name" value="Dimeric alpha+beta barrel"/>
    <property type="match status" value="2"/>
</dbReference>
<evidence type="ECO:0000313" key="3">
    <source>
        <dbReference type="Proteomes" id="UP000095329"/>
    </source>
</evidence>
<dbReference type="AlphaFoldDB" id="A0A1D3DWQ3"/>
<dbReference type="GO" id="GO:0004497">
    <property type="term" value="F:monooxygenase activity"/>
    <property type="evidence" value="ECO:0007669"/>
    <property type="project" value="UniProtKB-KW"/>
</dbReference>
<proteinExistence type="predicted"/>
<keyword evidence="3" id="KW-1185">Reference proteome</keyword>
<dbReference type="eggNOG" id="COG2329">
    <property type="taxonomic scope" value="Bacteria"/>
</dbReference>
<sequence>MTAHRTNPHPLNAHVRPHARPDLARPGVGLVKASTWRVGTPERQRAAVEAIARTWEKRPWPTEGLLSYTVHIGEDGDTLLHYSQWRSEEDYQELVRTERAARNAEIDAAVPGIERVALHSYELYRVAGLGADGGERVPGCVVTVEVEFDGPDPARQRGWVDAVFEALGSDPAPHPGGISGHFHLGLDGARVLNYAEWESADAHRKALAAPGDGIGGPTPQWRRVRAYPGLVRSTVRRHTPGLSLAPGA</sequence>
<protein>
    <submittedName>
        <fullName evidence="2">Antibiotic biosynthesis monooxygenase</fullName>
    </submittedName>
</protein>
<dbReference type="Proteomes" id="UP000095329">
    <property type="component" value="Unassembled WGS sequence"/>
</dbReference>
<name>A0A1D3DWQ3_9ACTN</name>
<organism evidence="2 3">
    <name type="scientific">Streptomyces thermolilacinus SPC6</name>
    <dbReference type="NCBI Taxonomy" id="1306406"/>
    <lineage>
        <taxon>Bacteria</taxon>
        <taxon>Bacillati</taxon>
        <taxon>Actinomycetota</taxon>
        <taxon>Actinomycetes</taxon>
        <taxon>Kitasatosporales</taxon>
        <taxon>Streptomycetaceae</taxon>
        <taxon>Streptomyces</taxon>
    </lineage>
</organism>
<dbReference type="InterPro" id="IPR011008">
    <property type="entry name" value="Dimeric_a/b-barrel"/>
</dbReference>
<gene>
    <name evidence="2" type="ORF">J116_022160</name>
</gene>
<accession>A0A1D3DWQ3</accession>
<comment type="caution">
    <text evidence="2">The sequence shown here is derived from an EMBL/GenBank/DDBJ whole genome shotgun (WGS) entry which is preliminary data.</text>
</comment>
<keyword evidence="2" id="KW-0560">Oxidoreductase</keyword>
<dbReference type="RefSeq" id="WP_023589273.1">
    <property type="nucleotide sequence ID" value="NZ_ASHX02000001.1"/>
</dbReference>
<reference evidence="2 3" key="1">
    <citation type="journal article" date="2013" name="Genome Announc.">
        <title>Genome Sequence of Streptomyces violaceusniger Strain SPC6, a Halotolerant Streptomycete That Exhibits Rapid Growth and Development.</title>
        <authorList>
            <person name="Chen X."/>
            <person name="Zhang B."/>
            <person name="Zhang W."/>
            <person name="Wu X."/>
            <person name="Zhang M."/>
            <person name="Chen T."/>
            <person name="Liu G."/>
            <person name="Dyson P."/>
        </authorList>
    </citation>
    <scope>NUCLEOTIDE SEQUENCE [LARGE SCALE GENOMIC DNA]</scope>
    <source>
        <strain evidence="2 3">SPC6</strain>
    </source>
</reference>
<evidence type="ECO:0000313" key="2">
    <source>
        <dbReference type="EMBL" id="OEJ96754.1"/>
    </source>
</evidence>
<dbReference type="OrthoDB" id="1493813at2"/>
<dbReference type="EMBL" id="ASHX02000001">
    <property type="protein sequence ID" value="OEJ96754.1"/>
    <property type="molecule type" value="Genomic_DNA"/>
</dbReference>